<dbReference type="VEuPathDB" id="CryptoDB:Chro.70335"/>
<organism evidence="1">
    <name type="scientific">Cryptosporidium hominis</name>
    <dbReference type="NCBI Taxonomy" id="237895"/>
    <lineage>
        <taxon>Eukaryota</taxon>
        <taxon>Sar</taxon>
        <taxon>Alveolata</taxon>
        <taxon>Apicomplexa</taxon>
        <taxon>Conoidasida</taxon>
        <taxon>Coccidia</taxon>
        <taxon>Eucoccidiorida</taxon>
        <taxon>Eimeriorina</taxon>
        <taxon>Cryptosporidiidae</taxon>
        <taxon>Cryptosporidium</taxon>
    </lineage>
</organism>
<dbReference type="VEuPathDB" id="CryptoDB:GY17_00003015"/>
<evidence type="ECO:0000313" key="2">
    <source>
        <dbReference type="EMBL" id="PPS93989.1"/>
    </source>
</evidence>
<sequence length="443" mass="50398">MEELINDIENISINSNNADESNTRDPEKNDNFFDYEILLPTKSQLEDYSILSLTPVKDNDKEIFKNCILCRDYSSPICKECSKHNSKTSRKSKLKKNKIIPDGKVKALAMQFENILPEVTNSSPSFSIVNDNFMLGKSEPAHFQADISLNSIIEHTNVDNRDYSNTSLLGDQTNIPSIDSENDHAKSKIAKNQLTPIIDPNLCEKIDPIKAIITSSDSYIDIVENTEIGNCTSADTQVRSIATEINHLFECGFPENDLIFDQFESLNPLEQRALLLKWITEILKTSEASSKLSDNEFKEIIKILKGIVDELERNETYKISKSSPNNNSTEYQSILSHVFDEKDERLIIKRNYIQIPNTKNSIKLVNSKLQINISIPEDEEIEEERINELILNKYIYSSSNFESNSIIIDENSLSPKSEIVLDDEEIVGNSIKEIGNNFFGFFK</sequence>
<gene>
    <name evidence="1" type="ORF">CHUDEA7_2980</name>
    <name evidence="2" type="ORF">GY17_00003015</name>
</gene>
<evidence type="ECO:0000313" key="3">
    <source>
        <dbReference type="Proteomes" id="UP001429100"/>
    </source>
</evidence>
<dbReference type="VEuPathDB" id="CryptoDB:CHUDEA7_2980"/>
<protein>
    <submittedName>
        <fullName evidence="1">Uncharacterized protein</fullName>
    </submittedName>
</protein>
<dbReference type="EMBL" id="JTAI01000005">
    <property type="protein sequence ID" value="PPS93989.1"/>
    <property type="molecule type" value="Genomic_DNA"/>
</dbReference>
<accession>A0A0S4TIQ5</accession>
<reference evidence="2 3" key="3">
    <citation type="submission" date="2017-10" db="EMBL/GenBank/DDBJ databases">
        <title>Consistent, comparative and evidence-based genome annotation and re-annotation for the closely-related species, Cryptosporidium parvum, C. hominis and C. tyzzeri.</title>
        <authorList>
            <person name="Baptista R.P."/>
            <person name="Li Y."/>
            <person name="Sateriale A."/>
            <person name="Striepen B."/>
            <person name="Kissinger J.C."/>
        </authorList>
    </citation>
    <scope>NUCLEOTIDE SEQUENCE [LARGE SCALE GENOMIC DNA]</scope>
    <source>
        <strain evidence="2">30976</strain>
    </source>
</reference>
<keyword evidence="3" id="KW-1185">Reference proteome</keyword>
<dbReference type="EMBL" id="LN877953">
    <property type="protein sequence ID" value="CUV07284.1"/>
    <property type="molecule type" value="Genomic_DNA"/>
</dbReference>
<dbReference type="AlphaFoldDB" id="A0A0S4TIQ5"/>
<evidence type="ECO:0000313" key="1">
    <source>
        <dbReference type="EMBL" id="CUV07284.1"/>
    </source>
</evidence>
<proteinExistence type="predicted"/>
<reference evidence="2 3" key="1">
    <citation type="submission" date="2014-11" db="EMBL/GenBank/DDBJ databases">
        <title>Comparative genomic analysis of Cryptosporidium hominis reveals occurrence of genetic recombination in virulent subtypes.</title>
        <authorList>
            <person name="Guo Y."/>
            <person name="Tang K."/>
            <person name="Frace M."/>
            <person name="Li N."/>
            <person name="Roellig D.M."/>
            <person name="Sammons S."/>
            <person name="Knipe K."/>
            <person name="Rowe L."/>
            <person name="Feng Y."/>
            <person name="Xiao L."/>
        </authorList>
    </citation>
    <scope>NUCLEOTIDE SEQUENCE [LARGE SCALE GENOMIC DNA]</scope>
    <source>
        <strain evidence="2">30976</strain>
    </source>
</reference>
<dbReference type="Proteomes" id="UP000199752">
    <property type="component" value="Chromosome 7"/>
</dbReference>
<name>A0A0S4TIQ5_CRYHO</name>
<reference evidence="1" key="2">
    <citation type="submission" date="2015-08" db="EMBL/GenBank/DDBJ databases">
        <authorList>
            <person name="Babu N.S."/>
            <person name="Beckwith C.J."/>
            <person name="Beseler K.G."/>
            <person name="Brison A."/>
            <person name="Carone J.V."/>
            <person name="Caskin T.P."/>
            <person name="Diamond M."/>
            <person name="Durham M.E."/>
            <person name="Foxe J.M."/>
            <person name="Go M."/>
            <person name="Henderson B.A."/>
            <person name="Jones I.B."/>
            <person name="McGettigan J.A."/>
            <person name="Micheletti S.J."/>
            <person name="Nasrallah M.E."/>
            <person name="Ortiz D."/>
            <person name="Piller C.R."/>
            <person name="Privatt S.R."/>
            <person name="Schneider S.L."/>
            <person name="Sharp S."/>
            <person name="Smith T.C."/>
            <person name="Stanton J.D."/>
            <person name="Ullery H.E."/>
            <person name="Wilson R.J."/>
            <person name="Serrano M.G."/>
            <person name="Buck G."/>
            <person name="Lee V."/>
            <person name="Wang Y."/>
            <person name="Carvalho R."/>
            <person name="Voegtly L."/>
            <person name="Shi R."/>
            <person name="Duckworth R."/>
            <person name="Johnson A."/>
            <person name="Loviza R."/>
            <person name="Walstead R."/>
            <person name="Shah Z."/>
            <person name="Kiflezghi M."/>
            <person name="Wade K."/>
            <person name="Ball S.L."/>
            <person name="Bradley K.W."/>
            <person name="Asai D.J."/>
            <person name="Bowman C.A."/>
            <person name="Russell D.A."/>
            <person name="Pope W.H."/>
            <person name="Jacobs-Sera D."/>
            <person name="Hendrix R.W."/>
            <person name="Hatfull G.F."/>
        </authorList>
    </citation>
    <scope>NUCLEOTIDE SEQUENCE [LARGE SCALE GENOMIC DNA]</scope>
</reference>
<dbReference type="VEuPathDB" id="CryptoDB:ChTU502y2012_407g1460"/>
<dbReference type="Proteomes" id="UP001429100">
    <property type="component" value="Unassembled WGS sequence"/>
</dbReference>
<dbReference type="OrthoDB" id="342715at2759"/>